<dbReference type="Proteomes" id="UP000887565">
    <property type="component" value="Unplaced"/>
</dbReference>
<evidence type="ECO:0000313" key="2">
    <source>
        <dbReference type="WBParaSite" id="nRc.2.0.1.t30422-RA"/>
    </source>
</evidence>
<reference evidence="2" key="1">
    <citation type="submission" date="2022-11" db="UniProtKB">
        <authorList>
            <consortium name="WormBaseParasite"/>
        </authorList>
    </citation>
    <scope>IDENTIFICATION</scope>
</reference>
<name>A0A915JXJ4_ROMCU</name>
<accession>A0A915JXJ4</accession>
<evidence type="ECO:0000313" key="1">
    <source>
        <dbReference type="Proteomes" id="UP000887565"/>
    </source>
</evidence>
<dbReference type="AlphaFoldDB" id="A0A915JXJ4"/>
<organism evidence="1 2">
    <name type="scientific">Romanomermis culicivorax</name>
    <name type="common">Nematode worm</name>
    <dbReference type="NCBI Taxonomy" id="13658"/>
    <lineage>
        <taxon>Eukaryota</taxon>
        <taxon>Metazoa</taxon>
        <taxon>Ecdysozoa</taxon>
        <taxon>Nematoda</taxon>
        <taxon>Enoplea</taxon>
        <taxon>Dorylaimia</taxon>
        <taxon>Mermithida</taxon>
        <taxon>Mermithoidea</taxon>
        <taxon>Mermithidae</taxon>
        <taxon>Romanomermis</taxon>
    </lineage>
</organism>
<protein>
    <submittedName>
        <fullName evidence="2">Uncharacterized protein</fullName>
    </submittedName>
</protein>
<dbReference type="WBParaSite" id="nRc.2.0.1.t30422-RA">
    <property type="protein sequence ID" value="nRc.2.0.1.t30422-RA"/>
    <property type="gene ID" value="nRc.2.0.1.g30422"/>
</dbReference>
<proteinExistence type="predicted"/>
<keyword evidence="1" id="KW-1185">Reference proteome</keyword>
<sequence>MKLVVDSVINEGPIAIVDGHATLTKGGKEVEKGKFLHVMKIDGSKYKVLRGMHNSDRPAECGK</sequence>